<dbReference type="PANTHER" id="PTHR13251:SF3">
    <property type="entry name" value="TRAFFICKING PROTEIN PARTICLE COMPLEX SUBUNIT 10"/>
    <property type="match status" value="1"/>
</dbReference>
<evidence type="ECO:0000259" key="6">
    <source>
        <dbReference type="Pfam" id="PF23036"/>
    </source>
</evidence>
<feature type="domain" description="Trs130 NTS" evidence="8">
    <location>
        <begin position="668"/>
        <end position="760"/>
    </location>
</feature>
<dbReference type="InterPro" id="IPR055505">
    <property type="entry name" value="DUF7077"/>
</dbReference>
<evidence type="ECO:0000313" key="9">
    <source>
        <dbReference type="EMBL" id="PUU82073.1"/>
    </source>
</evidence>
<gene>
    <name evidence="9" type="ORF">B9Z19DRAFT_1075752</name>
</gene>
<organism evidence="9 10">
    <name type="scientific">Tuber borchii</name>
    <name type="common">White truffle</name>
    <dbReference type="NCBI Taxonomy" id="42251"/>
    <lineage>
        <taxon>Eukaryota</taxon>
        <taxon>Fungi</taxon>
        <taxon>Dikarya</taxon>
        <taxon>Ascomycota</taxon>
        <taxon>Pezizomycotina</taxon>
        <taxon>Pezizomycetes</taxon>
        <taxon>Pezizales</taxon>
        <taxon>Tuberaceae</taxon>
        <taxon>Tuber</taxon>
    </lineage>
</organism>
<evidence type="ECO:0000256" key="3">
    <source>
        <dbReference type="ARBA" id="ARBA00023034"/>
    </source>
</evidence>
<accession>A0A2T7A2V1</accession>
<evidence type="ECO:0000256" key="1">
    <source>
        <dbReference type="ARBA" id="ARBA00004555"/>
    </source>
</evidence>
<evidence type="ECO:0000259" key="8">
    <source>
        <dbReference type="Pfam" id="PF24967"/>
    </source>
</evidence>
<dbReference type="Pfam" id="PF24965">
    <property type="entry name" value="TRS130_4HB"/>
    <property type="match status" value="1"/>
</dbReference>
<feature type="compositionally biased region" description="Low complexity" evidence="4">
    <location>
        <begin position="176"/>
        <end position="187"/>
    </location>
</feature>
<feature type="domain" description="DUF7077" evidence="7">
    <location>
        <begin position="965"/>
        <end position="1085"/>
    </location>
</feature>
<dbReference type="Pfam" id="PF23036">
    <property type="entry name" value="TRAPPC10_1st"/>
    <property type="match status" value="2"/>
</dbReference>
<reference evidence="9 10" key="1">
    <citation type="submission" date="2017-04" db="EMBL/GenBank/DDBJ databases">
        <title>Draft genome sequence of Tuber borchii Vittad., a whitish edible truffle.</title>
        <authorList>
            <consortium name="DOE Joint Genome Institute"/>
            <person name="Murat C."/>
            <person name="Kuo A."/>
            <person name="Barry K.W."/>
            <person name="Clum A."/>
            <person name="Dockter R.B."/>
            <person name="Fauchery L."/>
            <person name="Iotti M."/>
            <person name="Kohler A."/>
            <person name="Labutti K."/>
            <person name="Lindquist E.A."/>
            <person name="Lipzen A."/>
            <person name="Ohm R.A."/>
            <person name="Wang M."/>
            <person name="Grigoriev I.V."/>
            <person name="Zambonelli A."/>
            <person name="Martin F.M."/>
        </authorList>
    </citation>
    <scope>NUCLEOTIDE SEQUENCE [LARGE SCALE GENOMIC DNA]</scope>
    <source>
        <strain evidence="9 10">Tbo3840</strain>
    </source>
</reference>
<dbReference type="InterPro" id="IPR056913">
    <property type="entry name" value="TRAPPC10/Trs130_N"/>
</dbReference>
<feature type="region of interest" description="Disordered" evidence="4">
    <location>
        <begin position="373"/>
        <end position="393"/>
    </location>
</feature>
<dbReference type="STRING" id="42251.A0A2T7A2V1"/>
<dbReference type="EMBL" id="NESQ01000034">
    <property type="protein sequence ID" value="PUU82073.1"/>
    <property type="molecule type" value="Genomic_DNA"/>
</dbReference>
<feature type="domain" description="TRAPPC10/Trs130 N-terminal" evidence="6">
    <location>
        <begin position="244"/>
        <end position="429"/>
    </location>
</feature>
<protein>
    <submittedName>
        <fullName evidence="9">Trafficking protein particle complex subunit 10</fullName>
    </submittedName>
</protein>
<proteinExistence type="predicted"/>
<sequence length="1476" mass="164168">MDVLSSTSKVTVTYWDPSGLFPLIQSDLCSRLPLRNLHWKAPARPLRSINSLHVGLTPYLSPANQDSGFAGVGLTRVKSTDSQLSIETGRGAKSAGHQKERRHQIPGLRNTPYLKVFLLRCDDNDSYKNVARKALREWVSEYTTSTSNENKQHDAFEWLIIHVVLPGTPAAQQPRSSSSASNASGSSRWMKGNTTLLDKIRSDFNSGNNKKDRVVQIRIGPSHPALATLSPPVLVGNQIVPATESPTESEMAWLDLIAKFKTQILASFDARVSQYEEDIKEKDSQRRLPGWNFCTFFVLKEGLARAFESVGLVEDALVLYDELGFGLDAVVRGQRDKEKIEGDPEGVVGGNFIGWTRESIKWIEQARRRRKARLEGRKGEEQEDVDDETPVGSEKKPYRELILSNEISLFDFKAYLFARQSTLLLRLGKGNGMDGVEIPMPAGASGYSLHEAAAVAAGRSEEDLTRLSEVLKRGVEFVTSVGRILRADLWTSYHSSTEGEMDKEQEQKDVIWIIDNIVSSWVFAVCQQLLKQTASASLPEGPNASTPVGTTHSGPFPKRSSSLPPTPNPETTSFTQAIQTSVTGLEDFAAVRADLMLLARGIVETFGKRQGWVGKMGWFYLPEEHVKDAGMVEVNLAGEGDKEAEKKEEVWGVEGIRNATLRRVVEKEEEEEFYTIFEELSEKAMKNYSIAKRTKSCERVEADLAALSFHLKDYASSVKHLEKMTKFYADQGWGLIETTLLGMYAKCLKEMNRSEDYIKVLLKLLAKSSAAERVRLRRRGVTALDGDDREAASVDISLDAQHLEEEVGVDVERIVTLSLEIEKEITTPMSHFWDNIIVDPYPRHLDDRDGFEVLVKMRYLLEEKLEVQKLRVRIVNTIGQMKEVWMDALEPVTMKRGVVKVFARSNITIPGSYIVDKIILIANKLHFVHELIAKSTPNTALGLGSTPVAAVPIVKKTKLLFYPAPRSLVVKLEVPKQIHLEHMRAIELVLDPGKNNVAKAELRLRSATAGLRLMTASVKFLEGSDSASMGDKSGVFALEGLTPEKKVRFRLPYTSENELTELALKVEVDYDTDNGHFFYADGLSVPVVLPLAVNVQDVFKPNALFSRFQVSTAIPDVPLRILKASLEGSRTFGACSGVGTEGSMVVFAKQPASFVYKITRKTGDDIPKDKEPQPLALTIEYRSLDEEVQDSVVAAFSSQLEEAGLGIYSCWLVPILTIRLRHRTVHDLEAAGLLNEVRLGKYDNYNWDEALESINPANGAREKVETWLKEFYEKNSILKLGPEASPANPVLTTRSIIIPVDVPQLQVIHRVDIHILCDTNSTTLSSPYAPPMVTVGQAIPAELIIHHSRSWNSFDAKNGEVEIGDDDELEFFYEIQHSLEVWLVSGRKRAHFSAKEGQVHKFPILLVPLKAGNLLLPNVEVKQVIPIEQGGEGVSCETDYRSNGESVLVLADVRSTTVRIDSPFGEDGFGGPAPVR</sequence>
<evidence type="ECO:0000256" key="4">
    <source>
        <dbReference type="SAM" id="MobiDB-lite"/>
    </source>
</evidence>
<dbReference type="GO" id="GO:0006891">
    <property type="term" value="P:intra-Golgi vesicle-mediated transport"/>
    <property type="evidence" value="ECO:0007669"/>
    <property type="project" value="TreeGrafter"/>
</dbReference>
<feature type="region of interest" description="Disordered" evidence="4">
    <location>
        <begin position="537"/>
        <end position="572"/>
    </location>
</feature>
<dbReference type="OrthoDB" id="10256906at2759"/>
<comment type="caution">
    <text evidence="9">The sequence shown here is derived from an EMBL/GenBank/DDBJ whole genome shotgun (WGS) entry which is preliminary data.</text>
</comment>
<dbReference type="GO" id="GO:1990071">
    <property type="term" value="C:TRAPPII protein complex"/>
    <property type="evidence" value="ECO:0007669"/>
    <property type="project" value="InterPro"/>
</dbReference>
<comment type="subcellular location">
    <subcellularLocation>
        <location evidence="1">Golgi apparatus</location>
    </subcellularLocation>
</comment>
<evidence type="ECO:0000256" key="2">
    <source>
        <dbReference type="ARBA" id="ARBA00022448"/>
    </source>
</evidence>
<evidence type="ECO:0000259" key="5">
    <source>
        <dbReference type="Pfam" id="PF12584"/>
    </source>
</evidence>
<feature type="region of interest" description="Disordered" evidence="4">
    <location>
        <begin position="83"/>
        <end position="105"/>
    </location>
</feature>
<keyword evidence="3" id="KW-0333">Golgi apparatus</keyword>
<name>A0A2T7A2V1_TUBBO</name>
<evidence type="ECO:0000259" key="7">
    <source>
        <dbReference type="Pfam" id="PF23274"/>
    </source>
</evidence>
<feature type="domain" description="TRAPPC10/Trs130 C-terminal" evidence="5">
    <location>
        <begin position="1299"/>
        <end position="1450"/>
    </location>
</feature>
<dbReference type="Proteomes" id="UP000244722">
    <property type="component" value="Unassembled WGS sequence"/>
</dbReference>
<feature type="region of interest" description="Disordered" evidence="4">
    <location>
        <begin position="169"/>
        <end position="190"/>
    </location>
</feature>
<feature type="domain" description="TRAPPC10/Trs130 N-terminal" evidence="6">
    <location>
        <begin position="100"/>
        <end position="218"/>
    </location>
</feature>
<dbReference type="InterPro" id="IPR022233">
    <property type="entry name" value="TRAPPC10/Trs130_C"/>
</dbReference>
<feature type="compositionally biased region" description="Polar residues" evidence="4">
    <location>
        <begin position="543"/>
        <end position="572"/>
    </location>
</feature>
<dbReference type="InterPro" id="IPR056916">
    <property type="entry name" value="NTS_TR130"/>
</dbReference>
<dbReference type="GO" id="GO:0005829">
    <property type="term" value="C:cytosol"/>
    <property type="evidence" value="ECO:0007669"/>
    <property type="project" value="GOC"/>
</dbReference>
<dbReference type="InterPro" id="IPR045126">
    <property type="entry name" value="TRAPPC10/Trs130"/>
</dbReference>
<dbReference type="Pfam" id="PF23274">
    <property type="entry name" value="DUF7077"/>
    <property type="match status" value="1"/>
</dbReference>
<evidence type="ECO:0000313" key="10">
    <source>
        <dbReference type="Proteomes" id="UP000244722"/>
    </source>
</evidence>
<dbReference type="PANTHER" id="PTHR13251">
    <property type="entry name" value="EPILEPSY HOLOPROSENCEPHALY CANDIDATE 1/TMEM1"/>
    <property type="match status" value="1"/>
</dbReference>
<dbReference type="GO" id="GO:0034498">
    <property type="term" value="P:early endosome to Golgi transport"/>
    <property type="evidence" value="ECO:0007669"/>
    <property type="project" value="TreeGrafter"/>
</dbReference>
<keyword evidence="2" id="KW-0813">Transport</keyword>
<dbReference type="Pfam" id="PF12584">
    <property type="entry name" value="TRAPPC10"/>
    <property type="match status" value="1"/>
</dbReference>
<dbReference type="Pfam" id="PF24967">
    <property type="entry name" value="NTS_TR130"/>
    <property type="match status" value="1"/>
</dbReference>
<keyword evidence="10" id="KW-1185">Reference proteome</keyword>